<dbReference type="PROSITE" id="PS50893">
    <property type="entry name" value="ABC_TRANSPORTER_2"/>
    <property type="match status" value="1"/>
</dbReference>
<evidence type="ECO:0000313" key="6">
    <source>
        <dbReference type="EMBL" id="KAF6034738.1"/>
    </source>
</evidence>
<organism evidence="6 7">
    <name type="scientific">Bugula neritina</name>
    <name type="common">Brown bryozoan</name>
    <name type="synonym">Sertularia neritina</name>
    <dbReference type="NCBI Taxonomy" id="10212"/>
    <lineage>
        <taxon>Eukaryota</taxon>
        <taxon>Metazoa</taxon>
        <taxon>Spiralia</taxon>
        <taxon>Lophotrochozoa</taxon>
        <taxon>Bryozoa</taxon>
        <taxon>Gymnolaemata</taxon>
        <taxon>Cheilostomatida</taxon>
        <taxon>Flustrina</taxon>
        <taxon>Buguloidea</taxon>
        <taxon>Bugulidae</taxon>
        <taxon>Bugula</taxon>
    </lineage>
</organism>
<feature type="chain" id="PRO_5029868809" description="ABC transporter domain-containing protein" evidence="4">
    <location>
        <begin position="21"/>
        <end position="555"/>
    </location>
</feature>
<protein>
    <recommendedName>
        <fullName evidence="5">ABC transporter domain-containing protein</fullName>
    </recommendedName>
</protein>
<dbReference type="EMBL" id="VXIV02001005">
    <property type="protein sequence ID" value="KAF6034738.1"/>
    <property type="molecule type" value="Genomic_DNA"/>
</dbReference>
<accession>A0A7J7KAV8</accession>
<dbReference type="GO" id="GO:0005524">
    <property type="term" value="F:ATP binding"/>
    <property type="evidence" value="ECO:0007669"/>
    <property type="project" value="UniProtKB-KW"/>
</dbReference>
<gene>
    <name evidence="6" type="ORF">EB796_006955</name>
</gene>
<dbReference type="InterPro" id="IPR017871">
    <property type="entry name" value="ABC_transporter-like_CS"/>
</dbReference>
<sequence>MTCAFVFISLLDSAKMSLSAAPFALKAVAEGYHATQRVKDLLVLETQPMEMHPIINSENVVEIREGYFGWKITEAFVNPMTKSGAEKADNSPISRSQFSKEINTSSTDMEKQTLWEESCTKPSKTITTLHNINISLKEGSLVGVCGAVGSGKTSLIQAILGMMTKEKGEIAVNKKKRIAYVAQQAWIMNATVRENILFGKKFNKELYHQVVSACALLSDFDQLPAGDQTEIGERGINLSGGQKQRISMARAVYSDSDIILLDDPLSAVDAMVGQHIFQHCLKELLVNKTIMFVSHQLQFLVGCDHIAVMKDGRITDEGTHEELMKEEGGEYSRLIHTFYNSESNKNRTVNEGKESLKSEKSQHSTYLYEVCLASSSEKPVTITCFGLDQITGKASSLNLQVIKKLFPNLDPNLFQRHSDEVDILIGADLCYLHPRQIVATAGSNLKVLKGSLGMCLHGTHSRLRLCREHKSHFTQITMCSQVVEKSSEALGLQHLEFSKPHTYLTGSCIEISMVHGKATFDYEGQVFHCCQNPKHLFRAAGYSEAVCDERCATSK</sequence>
<dbReference type="Pfam" id="PF00005">
    <property type="entry name" value="ABC_tran"/>
    <property type="match status" value="1"/>
</dbReference>
<evidence type="ECO:0000259" key="5">
    <source>
        <dbReference type="PROSITE" id="PS50893"/>
    </source>
</evidence>
<dbReference type="GO" id="GO:0016887">
    <property type="term" value="F:ATP hydrolysis activity"/>
    <property type="evidence" value="ECO:0007669"/>
    <property type="project" value="InterPro"/>
</dbReference>
<dbReference type="PROSITE" id="PS00211">
    <property type="entry name" value="ABC_TRANSPORTER_1"/>
    <property type="match status" value="1"/>
</dbReference>
<dbReference type="PANTHER" id="PTHR24223">
    <property type="entry name" value="ATP-BINDING CASSETTE SUB-FAMILY C"/>
    <property type="match status" value="1"/>
</dbReference>
<evidence type="ECO:0000313" key="7">
    <source>
        <dbReference type="Proteomes" id="UP000593567"/>
    </source>
</evidence>
<reference evidence="6" key="1">
    <citation type="submission" date="2020-06" db="EMBL/GenBank/DDBJ databases">
        <title>Draft genome of Bugula neritina, a colonial animal packing powerful symbionts and potential medicines.</title>
        <authorList>
            <person name="Rayko M."/>
        </authorList>
    </citation>
    <scope>NUCLEOTIDE SEQUENCE [LARGE SCALE GENOMIC DNA]</scope>
    <source>
        <strain evidence="6">Kwan_BN1</strain>
    </source>
</reference>
<name>A0A7J7KAV8_BUGNE</name>
<keyword evidence="1" id="KW-0547">Nucleotide-binding</keyword>
<dbReference type="Proteomes" id="UP000593567">
    <property type="component" value="Unassembled WGS sequence"/>
</dbReference>
<dbReference type="PANTHER" id="PTHR24223:SF447">
    <property type="entry name" value="MULTIDRUG RESISTANCE-ASSOCIATED PROTEIN 5"/>
    <property type="match status" value="1"/>
</dbReference>
<dbReference type="GO" id="GO:0042626">
    <property type="term" value="F:ATPase-coupled transmembrane transporter activity"/>
    <property type="evidence" value="ECO:0007669"/>
    <property type="project" value="TreeGrafter"/>
</dbReference>
<feature type="domain" description="ABC transporter" evidence="5">
    <location>
        <begin position="114"/>
        <end position="336"/>
    </location>
</feature>
<dbReference type="FunFam" id="3.40.50.300:FF:000605">
    <property type="entry name" value="multidrug resistance-associated protein 5 isoform X1"/>
    <property type="match status" value="1"/>
</dbReference>
<dbReference type="GO" id="GO:0016020">
    <property type="term" value="C:membrane"/>
    <property type="evidence" value="ECO:0007669"/>
    <property type="project" value="TreeGrafter"/>
</dbReference>
<dbReference type="InterPro" id="IPR050173">
    <property type="entry name" value="ABC_transporter_C-like"/>
</dbReference>
<evidence type="ECO:0000256" key="3">
    <source>
        <dbReference type="SAM" id="MobiDB-lite"/>
    </source>
</evidence>
<evidence type="ECO:0000256" key="2">
    <source>
        <dbReference type="ARBA" id="ARBA00022840"/>
    </source>
</evidence>
<feature type="compositionally biased region" description="Polar residues" evidence="3">
    <location>
        <begin position="91"/>
        <end position="107"/>
    </location>
</feature>
<dbReference type="InterPro" id="IPR003593">
    <property type="entry name" value="AAA+_ATPase"/>
</dbReference>
<evidence type="ECO:0000256" key="4">
    <source>
        <dbReference type="SAM" id="SignalP"/>
    </source>
</evidence>
<dbReference type="OrthoDB" id="6500128at2759"/>
<dbReference type="SMART" id="SM00382">
    <property type="entry name" value="AAA"/>
    <property type="match status" value="1"/>
</dbReference>
<dbReference type="SUPFAM" id="SSF52540">
    <property type="entry name" value="P-loop containing nucleoside triphosphate hydrolases"/>
    <property type="match status" value="1"/>
</dbReference>
<keyword evidence="7" id="KW-1185">Reference proteome</keyword>
<evidence type="ECO:0000256" key="1">
    <source>
        <dbReference type="ARBA" id="ARBA00022741"/>
    </source>
</evidence>
<dbReference type="AlphaFoldDB" id="A0A7J7KAV8"/>
<dbReference type="Gene3D" id="3.40.50.300">
    <property type="entry name" value="P-loop containing nucleotide triphosphate hydrolases"/>
    <property type="match status" value="1"/>
</dbReference>
<dbReference type="InterPro" id="IPR027417">
    <property type="entry name" value="P-loop_NTPase"/>
</dbReference>
<proteinExistence type="predicted"/>
<keyword evidence="4" id="KW-0732">Signal</keyword>
<feature type="region of interest" description="Disordered" evidence="3">
    <location>
        <begin position="83"/>
        <end position="111"/>
    </location>
</feature>
<comment type="caution">
    <text evidence="6">The sequence shown here is derived from an EMBL/GenBank/DDBJ whole genome shotgun (WGS) entry which is preliminary data.</text>
</comment>
<dbReference type="CDD" id="cd03250">
    <property type="entry name" value="ABCC_MRP_domain1"/>
    <property type="match status" value="1"/>
</dbReference>
<feature type="signal peptide" evidence="4">
    <location>
        <begin position="1"/>
        <end position="20"/>
    </location>
</feature>
<keyword evidence="2" id="KW-0067">ATP-binding</keyword>
<dbReference type="InterPro" id="IPR003439">
    <property type="entry name" value="ABC_transporter-like_ATP-bd"/>
</dbReference>